<accession>A0A7D9M8M3</accession>
<reference evidence="1" key="1">
    <citation type="submission" date="2020-04" db="EMBL/GenBank/DDBJ databases">
        <authorList>
            <person name="Alioto T."/>
            <person name="Alioto T."/>
            <person name="Gomez Garrido J."/>
        </authorList>
    </citation>
    <scope>NUCLEOTIDE SEQUENCE</scope>
    <source>
        <strain evidence="1">A484AB</strain>
    </source>
</reference>
<dbReference type="InterPro" id="IPR029034">
    <property type="entry name" value="Cystine-knot_cytokine"/>
</dbReference>
<dbReference type="SUPFAM" id="SSF57501">
    <property type="entry name" value="Cystine-knot cytokines"/>
    <property type="match status" value="1"/>
</dbReference>
<dbReference type="Proteomes" id="UP001152795">
    <property type="component" value="Unassembled WGS sequence"/>
</dbReference>
<organism evidence="1 2">
    <name type="scientific">Paramuricea clavata</name>
    <name type="common">Red gorgonian</name>
    <name type="synonym">Violescent sea-whip</name>
    <dbReference type="NCBI Taxonomy" id="317549"/>
    <lineage>
        <taxon>Eukaryota</taxon>
        <taxon>Metazoa</taxon>
        <taxon>Cnidaria</taxon>
        <taxon>Anthozoa</taxon>
        <taxon>Octocorallia</taxon>
        <taxon>Malacalcyonacea</taxon>
        <taxon>Plexauridae</taxon>
        <taxon>Paramuricea</taxon>
    </lineage>
</organism>
<keyword evidence="2" id="KW-1185">Reference proteome</keyword>
<proteinExistence type="predicted"/>
<dbReference type="OrthoDB" id="5971045at2759"/>
<dbReference type="PROSITE" id="PS50278">
    <property type="entry name" value="PDGF_2"/>
    <property type="match status" value="1"/>
</dbReference>
<dbReference type="Gene3D" id="2.10.90.10">
    <property type="entry name" value="Cystine-knot cytokines"/>
    <property type="match status" value="1"/>
</dbReference>
<gene>
    <name evidence="1" type="ORF">PACLA_8A021127</name>
</gene>
<dbReference type="GO" id="GO:0008083">
    <property type="term" value="F:growth factor activity"/>
    <property type="evidence" value="ECO:0007669"/>
    <property type="project" value="InterPro"/>
</dbReference>
<comment type="caution">
    <text evidence="1">The sequence shown here is derived from an EMBL/GenBank/DDBJ whole genome shotgun (WGS) entry which is preliminary data.</text>
</comment>
<dbReference type="AlphaFoldDB" id="A0A7D9M8M3"/>
<sequence length="109" mass="12529">MVRAHIHFLTQPPLSQNAFIWPYAIQVPRCIGSCSVRRDIVECRAKTKVDIPLQAYRVPYHSSRKRREVMDEFAKLKDPIHHLSKRSTTGVQILSLNVEGHSECKCECA</sequence>
<evidence type="ECO:0000313" key="1">
    <source>
        <dbReference type="EMBL" id="CAB4043938.1"/>
    </source>
</evidence>
<dbReference type="GO" id="GO:0016020">
    <property type="term" value="C:membrane"/>
    <property type="evidence" value="ECO:0007669"/>
    <property type="project" value="InterPro"/>
</dbReference>
<name>A0A7D9M8M3_PARCT</name>
<dbReference type="EMBL" id="CACRXK020033602">
    <property type="protein sequence ID" value="CAB4043938.1"/>
    <property type="molecule type" value="Genomic_DNA"/>
</dbReference>
<evidence type="ECO:0000313" key="2">
    <source>
        <dbReference type="Proteomes" id="UP001152795"/>
    </source>
</evidence>
<protein>
    <submittedName>
        <fullName evidence="1">---NA</fullName>
    </submittedName>
</protein>
<dbReference type="InterPro" id="IPR000072">
    <property type="entry name" value="PDGF/VEGF_dom"/>
</dbReference>
<feature type="non-terminal residue" evidence="1">
    <location>
        <position position="109"/>
    </location>
</feature>